<gene>
    <name evidence="2" type="ORF">FWK35_00015807</name>
</gene>
<evidence type="ECO:0000313" key="3">
    <source>
        <dbReference type="Proteomes" id="UP000478052"/>
    </source>
</evidence>
<dbReference type="Proteomes" id="UP000478052">
    <property type="component" value="Unassembled WGS sequence"/>
</dbReference>
<proteinExistence type="predicted"/>
<organism evidence="2 3">
    <name type="scientific">Aphis craccivora</name>
    <name type="common">Cowpea aphid</name>
    <dbReference type="NCBI Taxonomy" id="307492"/>
    <lineage>
        <taxon>Eukaryota</taxon>
        <taxon>Metazoa</taxon>
        <taxon>Ecdysozoa</taxon>
        <taxon>Arthropoda</taxon>
        <taxon>Hexapoda</taxon>
        <taxon>Insecta</taxon>
        <taxon>Pterygota</taxon>
        <taxon>Neoptera</taxon>
        <taxon>Paraneoptera</taxon>
        <taxon>Hemiptera</taxon>
        <taxon>Sternorrhyncha</taxon>
        <taxon>Aphidomorpha</taxon>
        <taxon>Aphidoidea</taxon>
        <taxon>Aphididae</taxon>
        <taxon>Aphidini</taxon>
        <taxon>Aphis</taxon>
        <taxon>Aphis</taxon>
    </lineage>
</organism>
<accession>A0A6G0YFX2</accession>
<dbReference type="EMBL" id="VUJU01004296">
    <property type="protein sequence ID" value="KAF0754867.1"/>
    <property type="molecule type" value="Genomic_DNA"/>
</dbReference>
<dbReference type="OrthoDB" id="6631275at2759"/>
<evidence type="ECO:0000313" key="2">
    <source>
        <dbReference type="EMBL" id="KAF0754867.1"/>
    </source>
</evidence>
<keyword evidence="3" id="KW-1185">Reference proteome</keyword>
<dbReference type="AlphaFoldDB" id="A0A6G0YFX2"/>
<comment type="caution">
    <text evidence="2">The sequence shown here is derived from an EMBL/GenBank/DDBJ whole genome shotgun (WGS) entry which is preliminary data.</text>
</comment>
<evidence type="ECO:0000256" key="1">
    <source>
        <dbReference type="SAM" id="MobiDB-lite"/>
    </source>
</evidence>
<sequence length="361" mass="41675">MLSANDSSNRKNERFQKENREWLCFIINFPVSVYREINLTDKNSSESVGRGRPTKTFDESSARSKRRKCQLLYNSSSLSELSETTSYAFRKIGNEDTAKLVEEAANSTPTRGKKIRDVWKENKNTLKPSMMSPEVALSLIIDCSLSKFQYNMLRKNAKEHNHDLYPSYDQLLVEKNPVCSSTRYCRPIRLQYVKESVDISKNEEKYISDQINSLAKFECEFGTINFILQLTMIDGKVCNAITESSSMACYVCGAKISQMNDLALMRTKIDDQSAYRYGLSTLHAYIRFFECLLHISYRMDFKVWKASKKDGKYILLKQKKLKIQNQFRSRLGLLVDMPKQSFGSSNNEDQNKAHLALFAPR</sequence>
<reference evidence="2 3" key="1">
    <citation type="submission" date="2019-08" db="EMBL/GenBank/DDBJ databases">
        <title>Whole genome of Aphis craccivora.</title>
        <authorList>
            <person name="Voronova N.V."/>
            <person name="Shulinski R.S."/>
            <person name="Bandarenka Y.V."/>
            <person name="Zhorov D.G."/>
            <person name="Warner D."/>
        </authorList>
    </citation>
    <scope>NUCLEOTIDE SEQUENCE [LARGE SCALE GENOMIC DNA]</scope>
    <source>
        <strain evidence="2">180601</strain>
        <tissue evidence="2">Whole Body</tissue>
    </source>
</reference>
<feature type="region of interest" description="Disordered" evidence="1">
    <location>
        <begin position="43"/>
        <end position="63"/>
    </location>
</feature>
<protein>
    <submittedName>
        <fullName evidence="2">GATA zinc finger domain-containing protein 14-like</fullName>
    </submittedName>
</protein>
<name>A0A6G0YFX2_APHCR</name>